<evidence type="ECO:0000313" key="2">
    <source>
        <dbReference type="EMBL" id="MFK0523383.1"/>
    </source>
</evidence>
<evidence type="ECO:0000313" key="3">
    <source>
        <dbReference type="Proteomes" id="UP001618531"/>
    </source>
</evidence>
<name>A0ABW8HV49_9BACL</name>
<dbReference type="Proteomes" id="UP001618531">
    <property type="component" value="Unassembled WGS sequence"/>
</dbReference>
<dbReference type="RefSeq" id="WP_258377678.1">
    <property type="nucleotide sequence ID" value="NZ_BAAFRC010000002.1"/>
</dbReference>
<evidence type="ECO:0000256" key="1">
    <source>
        <dbReference type="SAM" id="MobiDB-lite"/>
    </source>
</evidence>
<dbReference type="EMBL" id="JBIYSL010000003">
    <property type="protein sequence ID" value="MFK0523383.1"/>
    <property type="molecule type" value="Genomic_DNA"/>
</dbReference>
<organism evidence="2 3">
    <name type="scientific">Paenibacillus illinoisensis</name>
    <dbReference type="NCBI Taxonomy" id="59845"/>
    <lineage>
        <taxon>Bacteria</taxon>
        <taxon>Bacillati</taxon>
        <taxon>Bacillota</taxon>
        <taxon>Bacilli</taxon>
        <taxon>Bacillales</taxon>
        <taxon>Paenibacillaceae</taxon>
        <taxon>Paenibacillus</taxon>
    </lineage>
</organism>
<feature type="region of interest" description="Disordered" evidence="1">
    <location>
        <begin position="1"/>
        <end position="42"/>
    </location>
</feature>
<gene>
    <name evidence="2" type="ORF">ACINKY_14330</name>
</gene>
<feature type="compositionally biased region" description="Basic and acidic residues" evidence="1">
    <location>
        <begin position="27"/>
        <end position="42"/>
    </location>
</feature>
<keyword evidence="3" id="KW-1185">Reference proteome</keyword>
<protein>
    <submittedName>
        <fullName evidence="2">Uncharacterized protein</fullName>
    </submittedName>
</protein>
<comment type="caution">
    <text evidence="2">The sequence shown here is derived from an EMBL/GenBank/DDBJ whole genome shotgun (WGS) entry which is preliminary data.</text>
</comment>
<sequence length="42" mass="4549">MQDIGGSAAQTVDPDDMLNCMPLPDKVWTKNDAEASTHEQTS</sequence>
<accession>A0ABW8HV49</accession>
<reference evidence="2 3" key="1">
    <citation type="submission" date="2024-11" db="EMBL/GenBank/DDBJ databases">
        <title>Identification and Characterization of a Novel Fosfomycin Bacillithiol Transferase FosB8 in Paenibacillus illinoisensis.</title>
        <authorList>
            <person name="Lu W."/>
        </authorList>
    </citation>
    <scope>NUCLEOTIDE SEQUENCE [LARGE SCALE GENOMIC DNA]</scope>
    <source>
        <strain evidence="2 3">WP77</strain>
    </source>
</reference>
<proteinExistence type="predicted"/>